<reference evidence="2" key="1">
    <citation type="submission" date="2022-10" db="EMBL/GenBank/DDBJ databases">
        <title>Genome assembly of Pristionchus species.</title>
        <authorList>
            <person name="Yoshida K."/>
            <person name="Sommer R.J."/>
        </authorList>
    </citation>
    <scope>NUCLEOTIDE SEQUENCE [LARGE SCALE GENOMIC DNA]</scope>
    <source>
        <strain evidence="2">RS5460</strain>
    </source>
</reference>
<keyword evidence="2" id="KW-1185">Reference proteome</keyword>
<proteinExistence type="predicted"/>
<evidence type="ECO:0000313" key="1">
    <source>
        <dbReference type="EMBL" id="GMR44819.1"/>
    </source>
</evidence>
<comment type="caution">
    <text evidence="1">The sequence shown here is derived from an EMBL/GenBank/DDBJ whole genome shotgun (WGS) entry which is preliminary data.</text>
</comment>
<protein>
    <submittedName>
        <fullName evidence="1">Uncharacterized protein</fullName>
    </submittedName>
</protein>
<name>A0AAN5HXH5_9BILA</name>
<dbReference type="Proteomes" id="UP001328107">
    <property type="component" value="Unassembled WGS sequence"/>
</dbReference>
<organism evidence="1 2">
    <name type="scientific">Pristionchus mayeri</name>
    <dbReference type="NCBI Taxonomy" id="1317129"/>
    <lineage>
        <taxon>Eukaryota</taxon>
        <taxon>Metazoa</taxon>
        <taxon>Ecdysozoa</taxon>
        <taxon>Nematoda</taxon>
        <taxon>Chromadorea</taxon>
        <taxon>Rhabditida</taxon>
        <taxon>Rhabditina</taxon>
        <taxon>Diplogasteromorpha</taxon>
        <taxon>Diplogasteroidea</taxon>
        <taxon>Neodiplogasteridae</taxon>
        <taxon>Pristionchus</taxon>
    </lineage>
</organism>
<dbReference type="EMBL" id="BTRK01000004">
    <property type="protein sequence ID" value="GMR44819.1"/>
    <property type="molecule type" value="Genomic_DNA"/>
</dbReference>
<sequence length="143" mass="15391">LSVVVGPPEGILRHSGPRSAHNVGPVVVVRVDSDLNTHSLALRNHVEDELTITHLVRGPVVDLNIEPEHAELGASIVQRVDSVRQFRVVEQGERGMSRAWYRIQTSLTSGPGILDVRNSSLIDASVALADSADVEPVAVVLQT</sequence>
<feature type="non-terminal residue" evidence="1">
    <location>
        <position position="1"/>
    </location>
</feature>
<evidence type="ECO:0000313" key="2">
    <source>
        <dbReference type="Proteomes" id="UP001328107"/>
    </source>
</evidence>
<gene>
    <name evidence="1" type="ORF">PMAYCL1PPCAC_15014</name>
</gene>
<accession>A0AAN5HXH5</accession>
<dbReference type="AlphaFoldDB" id="A0AAN5HXH5"/>